<comment type="caution">
    <text evidence="2">The sequence shown here is derived from an EMBL/GenBank/DDBJ whole genome shotgun (WGS) entry which is preliminary data.</text>
</comment>
<dbReference type="PANTHER" id="PTHR33744:SF1">
    <property type="entry name" value="DNA-BINDING TRANSCRIPTIONAL ACTIVATOR ADER"/>
    <property type="match status" value="1"/>
</dbReference>
<evidence type="ECO:0000259" key="1">
    <source>
        <dbReference type="Pfam" id="PF13556"/>
    </source>
</evidence>
<dbReference type="SUPFAM" id="SSF55781">
    <property type="entry name" value="GAF domain-like"/>
    <property type="match status" value="1"/>
</dbReference>
<reference evidence="2 3" key="1">
    <citation type="submission" date="2018-11" db="EMBL/GenBank/DDBJ databases">
        <title>Sequencing the genomes of 1000 actinobacteria strains.</title>
        <authorList>
            <person name="Klenk H.-P."/>
        </authorList>
    </citation>
    <scope>NUCLEOTIDE SEQUENCE [LARGE SCALE GENOMIC DNA]</scope>
    <source>
        <strain evidence="2 3">DSM 44348</strain>
    </source>
</reference>
<dbReference type="InterPro" id="IPR042070">
    <property type="entry name" value="PucR_C-HTH_sf"/>
</dbReference>
<dbReference type="Pfam" id="PF13556">
    <property type="entry name" value="HTH_30"/>
    <property type="match status" value="1"/>
</dbReference>
<accession>A0A3N2GYK7</accession>
<evidence type="ECO:0000313" key="3">
    <source>
        <dbReference type="Proteomes" id="UP000274843"/>
    </source>
</evidence>
<dbReference type="InterPro" id="IPR051448">
    <property type="entry name" value="CdaR-like_regulators"/>
</dbReference>
<keyword evidence="3" id="KW-1185">Reference proteome</keyword>
<dbReference type="InterPro" id="IPR025736">
    <property type="entry name" value="PucR_C-HTH_dom"/>
</dbReference>
<dbReference type="Proteomes" id="UP000274843">
    <property type="component" value="Unassembled WGS sequence"/>
</dbReference>
<protein>
    <submittedName>
        <fullName evidence="2">PucR-like helix-turn-helix protein</fullName>
    </submittedName>
</protein>
<evidence type="ECO:0000313" key="2">
    <source>
        <dbReference type="EMBL" id="ROS41693.1"/>
    </source>
</evidence>
<feature type="domain" description="PucR C-terminal helix-turn-helix" evidence="1">
    <location>
        <begin position="313"/>
        <end position="371"/>
    </location>
</feature>
<sequence length="377" mass="40354">MDHGSMVGSELQRRVDALAEDLGRSVAINDPSVRLLCASRHFGDEDAVRVRAMLQRSAGSEAIGHILAQGVTRWTGPGVIPPRPDLDMLARVSMPLRWRGTLLGLLMVIDPDGTLTAADLDAIKTAAEPMAALLYRDFLIADSERAAREETLRRLLSADPAERAVTHDFPDTSTVLIAEVLSGESARIEVALRTALEAATRGREPSFYVRGRQGVLLGAADAAAIVKQAEDVLGAGARCVAGIGTSADGQAWIARDRAAVAVRAAATLPRFDGIAHWDDLGAYGLLLRVPAPARAHLPEPLLALVAKDPGGRLVETLAAYLDHAGSSLDTAAALHIHRTSLYYRLHRIEEITGLDLADGEHRLTLHLGLKLLPLVRD</sequence>
<gene>
    <name evidence="2" type="ORF">EDD35_4062</name>
</gene>
<name>A0A3N2GYK7_9PSEU</name>
<organism evidence="2 3">
    <name type="scientific">Amycolatopsis thermoflava</name>
    <dbReference type="NCBI Taxonomy" id="84480"/>
    <lineage>
        <taxon>Bacteria</taxon>
        <taxon>Bacillati</taxon>
        <taxon>Actinomycetota</taxon>
        <taxon>Actinomycetes</taxon>
        <taxon>Pseudonocardiales</taxon>
        <taxon>Pseudonocardiaceae</taxon>
        <taxon>Amycolatopsis</taxon>
        <taxon>Amycolatopsis methanolica group</taxon>
    </lineage>
</organism>
<proteinExistence type="predicted"/>
<dbReference type="PANTHER" id="PTHR33744">
    <property type="entry name" value="CARBOHYDRATE DIACID REGULATOR"/>
    <property type="match status" value="1"/>
</dbReference>
<dbReference type="AlphaFoldDB" id="A0A3N2GYK7"/>
<dbReference type="Gene3D" id="1.10.10.2840">
    <property type="entry name" value="PucR C-terminal helix-turn-helix domain"/>
    <property type="match status" value="1"/>
</dbReference>
<dbReference type="EMBL" id="RKHY01000001">
    <property type="protein sequence ID" value="ROS41693.1"/>
    <property type="molecule type" value="Genomic_DNA"/>
</dbReference>